<dbReference type="EMBL" id="JRMB01000001">
    <property type="protein sequence ID" value="KGF66031.1"/>
    <property type="molecule type" value="Genomic_DNA"/>
</dbReference>
<evidence type="ECO:0000313" key="2">
    <source>
        <dbReference type="Proteomes" id="UP000029719"/>
    </source>
</evidence>
<organism evidence="1 2">
    <name type="scientific">Pseudomonas lutea</name>
    <dbReference type="NCBI Taxonomy" id="243924"/>
    <lineage>
        <taxon>Bacteria</taxon>
        <taxon>Pseudomonadati</taxon>
        <taxon>Pseudomonadota</taxon>
        <taxon>Gammaproteobacteria</taxon>
        <taxon>Pseudomonadales</taxon>
        <taxon>Pseudomonadaceae</taxon>
        <taxon>Pseudomonas</taxon>
    </lineage>
</organism>
<proteinExistence type="predicted"/>
<accession>A0A9X0JKM5</accession>
<reference evidence="1 2" key="1">
    <citation type="submission" date="2014-09" db="EMBL/GenBank/DDBJ databases">
        <title>Genome sequence of Pseudomonas lutea strain DSM 17257T.</title>
        <authorList>
            <person name="Kwak Y."/>
            <person name="Shin J.-H."/>
        </authorList>
    </citation>
    <scope>NUCLEOTIDE SEQUENCE [LARGE SCALE GENOMIC DNA]</scope>
    <source>
        <strain evidence="1 2">DSM 17257</strain>
    </source>
</reference>
<dbReference type="Proteomes" id="UP000029719">
    <property type="component" value="Unassembled WGS sequence"/>
</dbReference>
<name>A0A9X0JKM5_9PSED</name>
<dbReference type="AlphaFoldDB" id="A0A9X0JKM5"/>
<gene>
    <name evidence="1" type="ORF">LT42_09035</name>
</gene>
<comment type="caution">
    <text evidence="1">The sequence shown here is derived from an EMBL/GenBank/DDBJ whole genome shotgun (WGS) entry which is preliminary data.</text>
</comment>
<protein>
    <submittedName>
        <fullName evidence="1">Uncharacterized protein</fullName>
    </submittedName>
</protein>
<evidence type="ECO:0000313" key="1">
    <source>
        <dbReference type="EMBL" id="KGF66031.1"/>
    </source>
</evidence>
<sequence length="77" mass="8187">MKIKIKINSFPAEAGPTKEQRVYPDKMASTSTVGPALAGKLSLLLLLVIVPTLRVGMPPRRLCVLHAPISPGLTGLL</sequence>